<evidence type="ECO:0000259" key="2">
    <source>
        <dbReference type="Pfam" id="PF08708"/>
    </source>
</evidence>
<feature type="domain" description="Primase C-terminal 1" evidence="2">
    <location>
        <begin position="179"/>
        <end position="256"/>
    </location>
</feature>
<comment type="caution">
    <text evidence="3">The sequence shown here is derived from an EMBL/GenBank/DDBJ whole genome shotgun (WGS) entry which is preliminary data.</text>
</comment>
<evidence type="ECO:0000256" key="1">
    <source>
        <dbReference type="SAM" id="MobiDB-lite"/>
    </source>
</evidence>
<evidence type="ECO:0000313" key="3">
    <source>
        <dbReference type="EMBL" id="RGP89858.1"/>
    </source>
</evidence>
<dbReference type="Proteomes" id="UP000266701">
    <property type="component" value="Unassembled WGS sequence"/>
</dbReference>
<dbReference type="RefSeq" id="WP_088412261.1">
    <property type="nucleotide sequence ID" value="NZ_JBAFTT010000022.1"/>
</dbReference>
<accession>A0A395U0G3</accession>
<dbReference type="AlphaFoldDB" id="A0A395U0G3"/>
<gene>
    <name evidence="3" type="ORF">BC353_09865</name>
</gene>
<name>A0A395U0G3_VIBCL</name>
<dbReference type="Gene3D" id="1.10.340.50">
    <property type="match status" value="1"/>
</dbReference>
<sequence length="398" mass="45848">MNALLQQERPKIGHLAMERLLDTAPYLARCSDNKSAALVRPRDYAIHWPYMQVNRPNLVSWLVFDIDHNNPNIWEDANLPAPNFIVRDREKNTSHLYYAIVPVSTSDKSRSKPIQFMKRVYQAMSRALKSDTSYAGTVAKTPHHPKWITTEFHGYEYELGELAAHVEIEYTPYWTTKEEVDNSHSRNCTLFDEVRHFAKTIVLQAREESHYEAFRARLEQYAEMRNDFALRGFSAGNLRYAEIKATVKSVARWTWDNYVCQDCENRGIMNLDKSLSIEERQSLAAKRTHTERKSSTTKRIVAVTQHLIKQNKKVTQTAIAKLAKLSRQTVSKYQSLINTLVAEPSIIPLASLFRAKKIVNYAVSDICPPAASFEHEVSPKPRQAPVALFQQRNQPKEE</sequence>
<dbReference type="InterPro" id="IPR014820">
    <property type="entry name" value="PriCT_1"/>
</dbReference>
<reference evidence="3 4" key="1">
    <citation type="journal article" date="2017" name="Emerg. Infect. Dis.">
        <title>Carbapenemase VCC-1-Producing Vibrio cholerae in Coastal Waters of Germany.</title>
        <authorList>
            <person name="Hammerl J.A."/>
            <person name="Jackel C."/>
            <person name="Bortolaia V."/>
            <person name="Schwartz K."/>
            <person name="Bier N."/>
            <person name="Hendriksen R.S."/>
            <person name="Guerra B."/>
            <person name="Strauch E."/>
        </authorList>
    </citation>
    <scope>NUCLEOTIDE SEQUENCE [LARGE SCALE GENOMIC DNA]</scope>
    <source>
        <strain evidence="3 4">VN-2825</strain>
    </source>
</reference>
<dbReference type="Pfam" id="PF03090">
    <property type="entry name" value="Replicase"/>
    <property type="match status" value="1"/>
</dbReference>
<dbReference type="EMBL" id="MCBA01000067">
    <property type="protein sequence ID" value="RGP89858.1"/>
    <property type="molecule type" value="Genomic_DNA"/>
</dbReference>
<evidence type="ECO:0000313" key="4">
    <source>
        <dbReference type="Proteomes" id="UP000266701"/>
    </source>
</evidence>
<proteinExistence type="predicted"/>
<protein>
    <submittedName>
        <fullName evidence="3">Replication protein A</fullName>
    </submittedName>
</protein>
<dbReference type="Pfam" id="PF08708">
    <property type="entry name" value="PriCT_1"/>
    <property type="match status" value="1"/>
</dbReference>
<dbReference type="InterPro" id="IPR004322">
    <property type="entry name" value="Plasmid_replicase_bac"/>
</dbReference>
<feature type="region of interest" description="Disordered" evidence="1">
    <location>
        <begin position="375"/>
        <end position="398"/>
    </location>
</feature>
<organism evidence="3 4">
    <name type="scientific">Vibrio cholerae</name>
    <dbReference type="NCBI Taxonomy" id="666"/>
    <lineage>
        <taxon>Bacteria</taxon>
        <taxon>Pseudomonadati</taxon>
        <taxon>Pseudomonadota</taxon>
        <taxon>Gammaproteobacteria</taxon>
        <taxon>Vibrionales</taxon>
        <taxon>Vibrionaceae</taxon>
        <taxon>Vibrio</taxon>
    </lineage>
</organism>